<feature type="transmembrane region" description="Helical" evidence="1">
    <location>
        <begin position="118"/>
        <end position="141"/>
    </location>
</feature>
<proteinExistence type="predicted"/>
<protein>
    <recommendedName>
        <fullName evidence="3">Phage tail tape measure protein domain-containing protein</fullName>
    </recommendedName>
</protein>
<comment type="caution">
    <text evidence="2">The sequence shown here is derived from an EMBL/GenBank/DDBJ whole genome shotgun (WGS) entry which is preliminary data.</text>
</comment>
<gene>
    <name evidence="2" type="ORF">LCGC14_0371440</name>
</gene>
<keyword evidence="1" id="KW-0472">Membrane</keyword>
<evidence type="ECO:0008006" key="3">
    <source>
        <dbReference type="Google" id="ProtNLM"/>
    </source>
</evidence>
<feature type="transmembrane region" description="Helical" evidence="1">
    <location>
        <begin position="180"/>
        <end position="201"/>
    </location>
</feature>
<sequence length="264" mass="28811">MFKSIKNAALSSGPLGAVFSAMELLQPLLKPLEIIMTIIGSLFTAMAAEILPPLMDALAPVFEMLIELTPLFQEIGTNIGELITEFLPPLVNILKNFMISLKPLIPVIMKIIKQIMDLALVVLPILINVFMTIANVALAVLKPILEWLSSLNAGQLSAVIYAFGLGLSALWGFLHMGGPWGAAIGAGLWAGFMTGPLLMGFGQGGVAMEPQVAMLAENEPELVAPLSPFNRRMDDMISAQEETNTYLRLMYEDKVFRHELRRGF</sequence>
<keyword evidence="1" id="KW-0812">Transmembrane</keyword>
<evidence type="ECO:0000256" key="1">
    <source>
        <dbReference type="SAM" id="Phobius"/>
    </source>
</evidence>
<dbReference type="EMBL" id="LAZR01000297">
    <property type="protein sequence ID" value="KKN76292.1"/>
    <property type="molecule type" value="Genomic_DNA"/>
</dbReference>
<reference evidence="2" key="1">
    <citation type="journal article" date="2015" name="Nature">
        <title>Complex archaea that bridge the gap between prokaryotes and eukaryotes.</title>
        <authorList>
            <person name="Spang A."/>
            <person name="Saw J.H."/>
            <person name="Jorgensen S.L."/>
            <person name="Zaremba-Niedzwiedzka K."/>
            <person name="Martijn J."/>
            <person name="Lind A.E."/>
            <person name="van Eijk R."/>
            <person name="Schleper C."/>
            <person name="Guy L."/>
            <person name="Ettema T.J."/>
        </authorList>
    </citation>
    <scope>NUCLEOTIDE SEQUENCE</scope>
</reference>
<dbReference type="AlphaFoldDB" id="A0A0F9TMZ3"/>
<organism evidence="2">
    <name type="scientific">marine sediment metagenome</name>
    <dbReference type="NCBI Taxonomy" id="412755"/>
    <lineage>
        <taxon>unclassified sequences</taxon>
        <taxon>metagenomes</taxon>
        <taxon>ecological metagenomes</taxon>
    </lineage>
</organism>
<evidence type="ECO:0000313" key="2">
    <source>
        <dbReference type="EMBL" id="KKN76292.1"/>
    </source>
</evidence>
<name>A0A0F9TMZ3_9ZZZZ</name>
<feature type="transmembrane region" description="Helical" evidence="1">
    <location>
        <begin position="153"/>
        <end position="174"/>
    </location>
</feature>
<accession>A0A0F9TMZ3</accession>
<keyword evidence="1" id="KW-1133">Transmembrane helix</keyword>